<accession>A0ABP0IFF3</accession>
<proteinExistence type="predicted"/>
<comment type="caution">
    <text evidence="2">The sequence shown here is derived from an EMBL/GenBank/DDBJ whole genome shotgun (WGS) entry which is preliminary data.</text>
</comment>
<gene>
    <name evidence="2" type="ORF">SCF082_LOCUS6348</name>
</gene>
<evidence type="ECO:0008006" key="4">
    <source>
        <dbReference type="Google" id="ProtNLM"/>
    </source>
</evidence>
<keyword evidence="3" id="KW-1185">Reference proteome</keyword>
<dbReference type="EMBL" id="CAXAMM010003481">
    <property type="protein sequence ID" value="CAK9000100.1"/>
    <property type="molecule type" value="Genomic_DNA"/>
</dbReference>
<sequence>MSEKMDYEVEVKNTFLNFFIEEDRSPCTKTWSLGDLRPNPRSSRDREGKSTPAGDVNPVPPSLAKHPLKCKPCVYFASSTGCDWSLCSFCHLNHTGSGRRPRKQIRDAYKDALKCIVEKQGDPIDRRLALQALAAQDNYVRLLIIGHLDQEALDLRAQAQF</sequence>
<evidence type="ECO:0000256" key="1">
    <source>
        <dbReference type="SAM" id="MobiDB-lite"/>
    </source>
</evidence>
<evidence type="ECO:0000313" key="3">
    <source>
        <dbReference type="Proteomes" id="UP001642464"/>
    </source>
</evidence>
<evidence type="ECO:0000313" key="2">
    <source>
        <dbReference type="EMBL" id="CAK9000100.1"/>
    </source>
</evidence>
<feature type="region of interest" description="Disordered" evidence="1">
    <location>
        <begin position="31"/>
        <end position="63"/>
    </location>
</feature>
<name>A0ABP0IFF3_9DINO</name>
<organism evidence="2 3">
    <name type="scientific">Durusdinium trenchii</name>
    <dbReference type="NCBI Taxonomy" id="1381693"/>
    <lineage>
        <taxon>Eukaryota</taxon>
        <taxon>Sar</taxon>
        <taxon>Alveolata</taxon>
        <taxon>Dinophyceae</taxon>
        <taxon>Suessiales</taxon>
        <taxon>Symbiodiniaceae</taxon>
        <taxon>Durusdinium</taxon>
    </lineage>
</organism>
<reference evidence="2 3" key="1">
    <citation type="submission" date="2024-02" db="EMBL/GenBank/DDBJ databases">
        <authorList>
            <person name="Chen Y."/>
            <person name="Shah S."/>
            <person name="Dougan E. K."/>
            <person name="Thang M."/>
            <person name="Chan C."/>
        </authorList>
    </citation>
    <scope>NUCLEOTIDE SEQUENCE [LARGE SCALE GENOMIC DNA]</scope>
</reference>
<dbReference type="Proteomes" id="UP001642464">
    <property type="component" value="Unassembled WGS sequence"/>
</dbReference>
<protein>
    <recommendedName>
        <fullName evidence="4">C3H1-type domain-containing protein</fullName>
    </recommendedName>
</protein>